<reference evidence="6" key="1">
    <citation type="journal article" date="2021" name="PeerJ">
        <title>Extensive microbial diversity within the chicken gut microbiome revealed by metagenomics and culture.</title>
        <authorList>
            <person name="Gilroy R."/>
            <person name="Ravi A."/>
            <person name="Getino M."/>
            <person name="Pursley I."/>
            <person name="Horton D.L."/>
            <person name="Alikhan N.F."/>
            <person name="Baker D."/>
            <person name="Gharbi K."/>
            <person name="Hall N."/>
            <person name="Watson M."/>
            <person name="Adriaenssens E.M."/>
            <person name="Foster-Nyarko E."/>
            <person name="Jarju S."/>
            <person name="Secka A."/>
            <person name="Antonio M."/>
            <person name="Oren A."/>
            <person name="Chaudhuri R.R."/>
            <person name="La Ragione R."/>
            <person name="Hildebrand F."/>
            <person name="Pallen M.J."/>
        </authorList>
    </citation>
    <scope>NUCLEOTIDE SEQUENCE</scope>
    <source>
        <strain evidence="6">CHK195-9823</strain>
    </source>
</reference>
<dbReference type="AlphaFoldDB" id="A0A9D1PEH2"/>
<comment type="caution">
    <text evidence="6">The sequence shown here is derived from an EMBL/GenBank/DDBJ whole genome shotgun (WGS) entry which is preliminary data.</text>
</comment>
<name>A0A9D1PEH2_9FIRM</name>
<evidence type="ECO:0000256" key="4">
    <source>
        <dbReference type="ARBA" id="ARBA00023136"/>
    </source>
</evidence>
<dbReference type="GO" id="GO:0016020">
    <property type="term" value="C:membrane"/>
    <property type="evidence" value="ECO:0007669"/>
    <property type="project" value="UniProtKB-SubCell"/>
</dbReference>
<keyword evidence="4 5" id="KW-0472">Membrane</keyword>
<accession>A0A9D1PEH2</accession>
<evidence type="ECO:0000256" key="1">
    <source>
        <dbReference type="ARBA" id="ARBA00004141"/>
    </source>
</evidence>
<organism evidence="6 7">
    <name type="scientific">Candidatus Blautia stercorigallinarum</name>
    <dbReference type="NCBI Taxonomy" id="2838501"/>
    <lineage>
        <taxon>Bacteria</taxon>
        <taxon>Bacillati</taxon>
        <taxon>Bacillota</taxon>
        <taxon>Clostridia</taxon>
        <taxon>Lachnospirales</taxon>
        <taxon>Lachnospiraceae</taxon>
        <taxon>Blautia</taxon>
    </lineage>
</organism>
<dbReference type="PANTHER" id="PTHR30249:SF0">
    <property type="entry name" value="PLASTIDAL GLYCOLATE_GLYCERATE TRANSLOCATOR 1, CHLOROPLASTIC"/>
    <property type="match status" value="1"/>
</dbReference>
<evidence type="ECO:0000256" key="3">
    <source>
        <dbReference type="ARBA" id="ARBA00022989"/>
    </source>
</evidence>
<evidence type="ECO:0000313" key="6">
    <source>
        <dbReference type="EMBL" id="HIV38753.1"/>
    </source>
</evidence>
<feature type="transmembrane region" description="Helical" evidence="5">
    <location>
        <begin position="65"/>
        <end position="82"/>
    </location>
</feature>
<feature type="transmembrane region" description="Helical" evidence="5">
    <location>
        <begin position="94"/>
        <end position="114"/>
    </location>
</feature>
<dbReference type="Pfam" id="PF04172">
    <property type="entry name" value="LrgB"/>
    <property type="match status" value="1"/>
</dbReference>
<reference evidence="6" key="2">
    <citation type="submission" date="2021-04" db="EMBL/GenBank/DDBJ databases">
        <authorList>
            <person name="Gilroy R."/>
        </authorList>
    </citation>
    <scope>NUCLEOTIDE SEQUENCE</scope>
    <source>
        <strain evidence="6">CHK195-9823</strain>
    </source>
</reference>
<feature type="transmembrane region" description="Helical" evidence="5">
    <location>
        <begin position="144"/>
        <end position="166"/>
    </location>
</feature>
<protein>
    <submittedName>
        <fullName evidence="6">LrgB family protein</fullName>
    </submittedName>
</protein>
<dbReference type="Proteomes" id="UP000886814">
    <property type="component" value="Unassembled WGS sequence"/>
</dbReference>
<comment type="subcellular location">
    <subcellularLocation>
        <location evidence="1">Membrane</location>
        <topology evidence="1">Multi-pass membrane protein</topology>
    </subcellularLocation>
</comment>
<feature type="transmembrane region" description="Helical" evidence="5">
    <location>
        <begin position="33"/>
        <end position="53"/>
    </location>
</feature>
<feature type="transmembrane region" description="Helical" evidence="5">
    <location>
        <begin position="206"/>
        <end position="229"/>
    </location>
</feature>
<proteinExistence type="predicted"/>
<dbReference type="PANTHER" id="PTHR30249">
    <property type="entry name" value="PUTATIVE SEROTONIN TRANSPORTER"/>
    <property type="match status" value="1"/>
</dbReference>
<sequence>MKEFLTDSVFFGAVLSFLAYEIGLLLKKRFKLALLNPLLIGILCVMGVLAVLHVDYDQYNGGAQYISYLLTPATVCLAVPLYEQLTLLKKNFKAVAAGILSGTVASLGSVYLLARLFQLNHEQYVTLLPKSITTAIGMGVSQELGGVVTITVAVIIITGILGNVIAEGVCKIFRIHEPIAKGLALGTASHAIGTAKAMEMGPVEGAMSSLAIAVAGLLTVLGASLFAGLPV</sequence>
<gene>
    <name evidence="6" type="ORF">H9747_07105</name>
</gene>
<dbReference type="EMBL" id="DXIQ01000043">
    <property type="protein sequence ID" value="HIV38753.1"/>
    <property type="molecule type" value="Genomic_DNA"/>
</dbReference>
<dbReference type="InterPro" id="IPR007300">
    <property type="entry name" value="CidB/LrgB"/>
</dbReference>
<keyword evidence="2 5" id="KW-0812">Transmembrane</keyword>
<keyword evidence="3 5" id="KW-1133">Transmembrane helix</keyword>
<evidence type="ECO:0000256" key="5">
    <source>
        <dbReference type="SAM" id="Phobius"/>
    </source>
</evidence>
<evidence type="ECO:0000256" key="2">
    <source>
        <dbReference type="ARBA" id="ARBA00022692"/>
    </source>
</evidence>
<feature type="transmembrane region" description="Helical" evidence="5">
    <location>
        <begin position="6"/>
        <end position="26"/>
    </location>
</feature>
<evidence type="ECO:0000313" key="7">
    <source>
        <dbReference type="Proteomes" id="UP000886814"/>
    </source>
</evidence>